<dbReference type="GO" id="GO:0008270">
    <property type="term" value="F:zinc ion binding"/>
    <property type="evidence" value="ECO:0007669"/>
    <property type="project" value="InterPro"/>
</dbReference>
<dbReference type="InterPro" id="IPR016305">
    <property type="entry name" value="Mannose-6-P_Isomerase"/>
</dbReference>
<dbReference type="AlphaFoldDB" id="A0A6I3JCR7"/>
<evidence type="ECO:0000256" key="7">
    <source>
        <dbReference type="PIRSR" id="PIRSR001480-1"/>
    </source>
</evidence>
<evidence type="ECO:0000256" key="3">
    <source>
        <dbReference type="ARBA" id="ARBA00011956"/>
    </source>
</evidence>
<feature type="active site" evidence="7">
    <location>
        <position position="296"/>
    </location>
</feature>
<dbReference type="GO" id="GO:0005975">
    <property type="term" value="P:carbohydrate metabolic process"/>
    <property type="evidence" value="ECO:0007669"/>
    <property type="project" value="InterPro"/>
</dbReference>
<dbReference type="SUPFAM" id="SSF51182">
    <property type="entry name" value="RmlC-like cupins"/>
    <property type="match status" value="1"/>
</dbReference>
<keyword evidence="4 8" id="KW-0479">Metal-binding</keyword>
<evidence type="ECO:0000259" key="9">
    <source>
        <dbReference type="Pfam" id="PF20511"/>
    </source>
</evidence>
<comment type="similarity">
    <text evidence="2">Belongs to the mannose-6-phosphate isomerase type 1 family.</text>
</comment>
<feature type="binding site" evidence="8">
    <location>
        <position position="95"/>
    </location>
    <ligand>
        <name>Zn(2+)</name>
        <dbReference type="ChEBI" id="CHEBI:29105"/>
    </ligand>
</feature>
<evidence type="ECO:0000256" key="2">
    <source>
        <dbReference type="ARBA" id="ARBA00010772"/>
    </source>
</evidence>
<dbReference type="InterPro" id="IPR046457">
    <property type="entry name" value="PMI_typeI_cat"/>
</dbReference>
<organism evidence="10 11">
    <name type="scientific">Nocardioides marmotae</name>
    <dbReference type="NCBI Taxonomy" id="2663857"/>
    <lineage>
        <taxon>Bacteria</taxon>
        <taxon>Bacillati</taxon>
        <taxon>Actinomycetota</taxon>
        <taxon>Actinomycetes</taxon>
        <taxon>Propionibacteriales</taxon>
        <taxon>Nocardioidaceae</taxon>
        <taxon>Nocardioides</taxon>
    </lineage>
</organism>
<comment type="cofactor">
    <cofactor evidence="8">
        <name>Zn(2+)</name>
        <dbReference type="ChEBI" id="CHEBI:29105"/>
    </cofactor>
    <text evidence="8">Binds 1 zinc ion per subunit.</text>
</comment>
<dbReference type="InterPro" id="IPR018050">
    <property type="entry name" value="Pmannose_isomerase-type1_CS"/>
</dbReference>
<dbReference type="GO" id="GO:0009298">
    <property type="term" value="P:GDP-mannose biosynthetic process"/>
    <property type="evidence" value="ECO:0007669"/>
    <property type="project" value="InterPro"/>
</dbReference>
<dbReference type="PIRSF" id="PIRSF001480">
    <property type="entry name" value="Mannose-6-phosphate_isomerase"/>
    <property type="match status" value="1"/>
</dbReference>
<dbReference type="InterPro" id="IPR001250">
    <property type="entry name" value="Man6P_Isoase-1"/>
</dbReference>
<keyword evidence="11" id="KW-1185">Reference proteome</keyword>
<reference evidence="10 11" key="1">
    <citation type="submission" date="2019-10" db="EMBL/GenBank/DDBJ databases">
        <title>Nocardioides novel species isolated from the excrement of Marmot.</title>
        <authorList>
            <person name="Zhang G."/>
        </authorList>
    </citation>
    <scope>NUCLEOTIDE SEQUENCE [LARGE SCALE GENOMIC DNA]</scope>
    <source>
        <strain evidence="11">zg-579</strain>
    </source>
</reference>
<evidence type="ECO:0000256" key="4">
    <source>
        <dbReference type="ARBA" id="ARBA00022723"/>
    </source>
</evidence>
<feature type="binding site" evidence="8">
    <location>
        <position position="277"/>
    </location>
    <ligand>
        <name>Zn(2+)</name>
        <dbReference type="ChEBI" id="CHEBI:29105"/>
    </ligand>
</feature>
<feature type="domain" description="Phosphomannose isomerase type I catalytic" evidence="9">
    <location>
        <begin position="1"/>
        <end position="146"/>
    </location>
</feature>
<comment type="caution">
    <text evidence="10">The sequence shown here is derived from an EMBL/GenBank/DDBJ whole genome shotgun (WGS) entry which is preliminary data.</text>
</comment>
<dbReference type="Gene3D" id="1.10.441.10">
    <property type="entry name" value="Phosphomannose Isomerase, domain 2"/>
    <property type="match status" value="1"/>
</dbReference>
<dbReference type="InterPro" id="IPR014710">
    <property type="entry name" value="RmlC-like_jellyroll"/>
</dbReference>
<dbReference type="CDD" id="cd07011">
    <property type="entry name" value="cupin_PMI_type_I_N"/>
    <property type="match status" value="1"/>
</dbReference>
<dbReference type="PROSITE" id="PS00966">
    <property type="entry name" value="PMI_I_2"/>
    <property type="match status" value="1"/>
</dbReference>
<dbReference type="Pfam" id="PF20511">
    <property type="entry name" value="PMI_typeI_cat"/>
    <property type="match status" value="1"/>
</dbReference>
<dbReference type="Proteomes" id="UP000433406">
    <property type="component" value="Unassembled WGS sequence"/>
</dbReference>
<feature type="binding site" evidence="8">
    <location>
        <position position="130"/>
    </location>
    <ligand>
        <name>Zn(2+)</name>
        <dbReference type="ChEBI" id="CHEBI:29105"/>
    </ligand>
</feature>
<accession>A0A6I3JCR7</accession>
<name>A0A6I3JCR7_9ACTN</name>
<dbReference type="EC" id="5.3.1.8" evidence="3"/>
<protein>
    <recommendedName>
        <fullName evidence="3">mannose-6-phosphate isomerase</fullName>
        <ecNumber evidence="3">5.3.1.8</ecNumber>
    </recommendedName>
</protein>
<dbReference type="InterPro" id="IPR011051">
    <property type="entry name" value="RmlC_Cupin_sf"/>
</dbReference>
<dbReference type="EMBL" id="WLCI01000013">
    <property type="protein sequence ID" value="MTB95833.1"/>
    <property type="molecule type" value="Genomic_DNA"/>
</dbReference>
<proteinExistence type="inferred from homology"/>
<feature type="binding site" evidence="8">
    <location>
        <position position="93"/>
    </location>
    <ligand>
        <name>Zn(2+)</name>
        <dbReference type="ChEBI" id="CHEBI:29105"/>
    </ligand>
</feature>
<evidence type="ECO:0000256" key="8">
    <source>
        <dbReference type="PIRSR" id="PIRSR001480-2"/>
    </source>
</evidence>
<dbReference type="GO" id="GO:0004476">
    <property type="term" value="F:mannose-6-phosphate isomerase activity"/>
    <property type="evidence" value="ECO:0007669"/>
    <property type="project" value="UniProtKB-EC"/>
</dbReference>
<evidence type="ECO:0000313" key="11">
    <source>
        <dbReference type="Proteomes" id="UP000433406"/>
    </source>
</evidence>
<dbReference type="NCBIfam" id="TIGR00218">
    <property type="entry name" value="manA"/>
    <property type="match status" value="1"/>
</dbReference>
<gene>
    <name evidence="10" type="primary">manA</name>
    <name evidence="10" type="ORF">GGQ22_12155</name>
</gene>
<dbReference type="GO" id="GO:0005829">
    <property type="term" value="C:cytosol"/>
    <property type="evidence" value="ECO:0007669"/>
    <property type="project" value="TreeGrafter"/>
</dbReference>
<evidence type="ECO:0000256" key="6">
    <source>
        <dbReference type="ARBA" id="ARBA00023235"/>
    </source>
</evidence>
<evidence type="ECO:0000256" key="1">
    <source>
        <dbReference type="ARBA" id="ARBA00000757"/>
    </source>
</evidence>
<keyword evidence="6 10" id="KW-0413">Isomerase</keyword>
<dbReference type="PANTHER" id="PTHR10309">
    <property type="entry name" value="MANNOSE-6-PHOSPHATE ISOMERASE"/>
    <property type="match status" value="1"/>
</dbReference>
<dbReference type="Gene3D" id="2.60.120.10">
    <property type="entry name" value="Jelly Rolls"/>
    <property type="match status" value="2"/>
</dbReference>
<dbReference type="PRINTS" id="PR00714">
    <property type="entry name" value="MAN6PISMRASE"/>
</dbReference>
<dbReference type="PANTHER" id="PTHR10309:SF0">
    <property type="entry name" value="MANNOSE-6-PHOSPHATE ISOMERASE"/>
    <property type="match status" value="1"/>
</dbReference>
<evidence type="ECO:0000256" key="5">
    <source>
        <dbReference type="ARBA" id="ARBA00022833"/>
    </source>
</evidence>
<dbReference type="RefSeq" id="WP_154615282.1">
    <property type="nucleotide sequence ID" value="NZ_CP053660.1"/>
</dbReference>
<comment type="catalytic activity">
    <reaction evidence="1">
        <text>D-mannose 6-phosphate = D-fructose 6-phosphate</text>
        <dbReference type="Rhea" id="RHEA:12356"/>
        <dbReference type="ChEBI" id="CHEBI:58735"/>
        <dbReference type="ChEBI" id="CHEBI:61527"/>
        <dbReference type="EC" id="5.3.1.8"/>
    </reaction>
</comment>
<evidence type="ECO:0000313" key="10">
    <source>
        <dbReference type="EMBL" id="MTB95833.1"/>
    </source>
</evidence>
<keyword evidence="5 8" id="KW-0862">Zinc</keyword>
<sequence length="410" mass="44085">MFVLRNAIREYAWGSSTHLPRFLGTEPTGDPQAELWIGAHDGDPSYLPDGRALNDVIAAAPRELLGQAVLDTFGPRLPYLMKVLAVAEPLSLQVHPSTSRARIGFAREDAAGVPLDAPHRSYQDTSHKPELIYALTRFEGMAGFRDTEKSAQILRLLDLPWADDVAHRLESGPAFQTLRAIVTDVLARSGPDLERLLADVQRAARHAEERGHREEMRANPVRVDPARINREATRVFAMVGKLIDAYPADPGVLVTLLLNHVVLAPGEAMFLDAGVIHAYVSGLGVEIMASSDNVLRAGLTPKHKDVPELLSVTNFTPMPGPQWLPAVNAPHHCHLEPPVPDFALTVGDVPGVTAPASGPRTIVVLDGEVELLTGHETLAASRGQSVFVGDAEGPVRIVGAGRVAIGGVQL</sequence>